<evidence type="ECO:0000256" key="1">
    <source>
        <dbReference type="ARBA" id="ARBA00009437"/>
    </source>
</evidence>
<comment type="similarity">
    <text evidence="1">Belongs to the LysR transcriptional regulatory family.</text>
</comment>
<dbReference type="Gene3D" id="3.40.190.10">
    <property type="entry name" value="Periplasmic binding protein-like II"/>
    <property type="match status" value="3"/>
</dbReference>
<dbReference type="Pfam" id="PF00126">
    <property type="entry name" value="HTH_1"/>
    <property type="match status" value="1"/>
</dbReference>
<evidence type="ECO:0000313" key="7">
    <source>
        <dbReference type="Proteomes" id="UP001180551"/>
    </source>
</evidence>
<comment type="caution">
    <text evidence="6">The sequence shown here is derived from an EMBL/GenBank/DDBJ whole genome shotgun (WGS) entry which is preliminary data.</text>
</comment>
<keyword evidence="7" id="KW-1185">Reference proteome</keyword>
<reference evidence="6" key="1">
    <citation type="submission" date="2024-05" db="EMBL/GenBank/DDBJ databases">
        <title>30 novel species of actinomycetes from the DSMZ collection.</title>
        <authorList>
            <person name="Nouioui I."/>
        </authorList>
    </citation>
    <scope>NUCLEOTIDE SEQUENCE</scope>
    <source>
        <strain evidence="6">DSM 41527</strain>
    </source>
</reference>
<keyword evidence="3" id="KW-0238">DNA-binding</keyword>
<keyword evidence="2" id="KW-0805">Transcription regulation</keyword>
<dbReference type="Pfam" id="PF03466">
    <property type="entry name" value="LysR_substrate"/>
    <property type="match status" value="1"/>
</dbReference>
<evidence type="ECO:0000259" key="5">
    <source>
        <dbReference type="PROSITE" id="PS50931"/>
    </source>
</evidence>
<dbReference type="SUPFAM" id="SSF53850">
    <property type="entry name" value="Periplasmic binding protein-like II"/>
    <property type="match status" value="1"/>
</dbReference>
<dbReference type="SUPFAM" id="SSF46785">
    <property type="entry name" value="Winged helix' DNA-binding domain"/>
    <property type="match status" value="1"/>
</dbReference>
<evidence type="ECO:0000256" key="3">
    <source>
        <dbReference type="ARBA" id="ARBA00023125"/>
    </source>
</evidence>
<evidence type="ECO:0000313" key="6">
    <source>
        <dbReference type="EMBL" id="MDT0457188.1"/>
    </source>
</evidence>
<dbReference type="InterPro" id="IPR036388">
    <property type="entry name" value="WH-like_DNA-bd_sf"/>
</dbReference>
<protein>
    <submittedName>
        <fullName evidence="6">LysR family transcriptional regulator</fullName>
    </submittedName>
</protein>
<dbReference type="Proteomes" id="UP001180551">
    <property type="component" value="Unassembled WGS sequence"/>
</dbReference>
<dbReference type="EMBL" id="JAVRFE010000018">
    <property type="protein sequence ID" value="MDT0457188.1"/>
    <property type="molecule type" value="Genomic_DNA"/>
</dbReference>
<dbReference type="CDD" id="cd08414">
    <property type="entry name" value="PBP2_LTTR_aromatics_like"/>
    <property type="match status" value="1"/>
</dbReference>
<dbReference type="Gene3D" id="1.10.10.10">
    <property type="entry name" value="Winged helix-like DNA-binding domain superfamily/Winged helix DNA-binding domain"/>
    <property type="match status" value="1"/>
</dbReference>
<dbReference type="InterPro" id="IPR036390">
    <property type="entry name" value="WH_DNA-bd_sf"/>
</dbReference>
<proteinExistence type="inferred from homology"/>
<evidence type="ECO:0000256" key="2">
    <source>
        <dbReference type="ARBA" id="ARBA00023015"/>
    </source>
</evidence>
<dbReference type="PANTHER" id="PTHR30346:SF0">
    <property type="entry name" value="HCA OPERON TRANSCRIPTIONAL ACTIVATOR HCAR"/>
    <property type="match status" value="1"/>
</dbReference>
<dbReference type="PROSITE" id="PS50931">
    <property type="entry name" value="HTH_LYSR"/>
    <property type="match status" value="1"/>
</dbReference>
<sequence length="282" mass="30931">MDLDLRKLRYFVAVAEHRQFGRAAQALFIAQPVLSRQIRAFEQELGCPLFTRTTRSVELTPAGRQLYDEAGRITTVVETALRRVHEAGRGEQRLVVAFSPGLRVSEAILAFTASHPEVHIDVFPLRWWEQDAPLRDGRAHVGYLRRPFDDTGLHTVPMGHETKVACLPVTHRLAGRRTLTSAALDGEPVLDVRTRRTSSLEEKFELIASGQGLALVPVSVARSYSRPDLVYLPVTDAPPVETCLAVPEDNCAGPVADFLDIATATLRPQPGEAKTVEGGGGV</sequence>
<evidence type="ECO:0000256" key="4">
    <source>
        <dbReference type="ARBA" id="ARBA00023163"/>
    </source>
</evidence>
<dbReference type="InterPro" id="IPR005119">
    <property type="entry name" value="LysR_subst-bd"/>
</dbReference>
<dbReference type="InterPro" id="IPR000847">
    <property type="entry name" value="LysR_HTH_N"/>
</dbReference>
<keyword evidence="4" id="KW-0804">Transcription</keyword>
<organism evidence="6 7">
    <name type="scientific">Streptomyces mooreae</name>
    <dbReference type="NCBI Taxonomy" id="3075523"/>
    <lineage>
        <taxon>Bacteria</taxon>
        <taxon>Bacillati</taxon>
        <taxon>Actinomycetota</taxon>
        <taxon>Actinomycetes</taxon>
        <taxon>Kitasatosporales</taxon>
        <taxon>Streptomycetaceae</taxon>
        <taxon>Streptomyces</taxon>
    </lineage>
</organism>
<gene>
    <name evidence="6" type="ORF">RM550_15805</name>
</gene>
<accession>A0ABU2T7X1</accession>
<dbReference type="PRINTS" id="PR00039">
    <property type="entry name" value="HTHLYSR"/>
</dbReference>
<feature type="domain" description="HTH lysR-type" evidence="5">
    <location>
        <begin position="3"/>
        <end position="60"/>
    </location>
</feature>
<dbReference type="RefSeq" id="WP_311624337.1">
    <property type="nucleotide sequence ID" value="NZ_JAVRFE010000018.1"/>
</dbReference>
<dbReference type="PANTHER" id="PTHR30346">
    <property type="entry name" value="TRANSCRIPTIONAL DUAL REGULATOR HCAR-RELATED"/>
    <property type="match status" value="1"/>
</dbReference>
<name>A0ABU2T7X1_9ACTN</name>